<accession>A0ABT3T4X9</accession>
<feature type="domain" description="Pyruvate carboxyltransferase" evidence="8">
    <location>
        <begin position="8"/>
        <end position="269"/>
    </location>
</feature>
<name>A0ABT3T4X9_9GAMM</name>
<dbReference type="SUPFAM" id="SSF51569">
    <property type="entry name" value="Aldolase"/>
    <property type="match status" value="1"/>
</dbReference>
<comment type="function">
    <text evidence="6">Catalyzes the condensation of the acetyl group of acetyl-CoA with 3-methyl-2-oxobutanoate (2-ketoisovalerate) to form 3-carboxy-3-hydroxy-4-methylpentanoate (2-isopropylmalate).</text>
</comment>
<reference evidence="9" key="1">
    <citation type="submission" date="2019-02" db="EMBL/GenBank/DDBJ databases">
        <authorList>
            <person name="Li S.-H."/>
        </authorList>
    </citation>
    <scope>NUCLEOTIDE SEQUENCE</scope>
    <source>
        <strain evidence="9">IMCC11814</strain>
    </source>
</reference>
<dbReference type="Gene3D" id="3.20.20.70">
    <property type="entry name" value="Aldolase class I"/>
    <property type="match status" value="1"/>
</dbReference>
<keyword evidence="4" id="KW-0464">Manganese</keyword>
<dbReference type="RefSeq" id="WP_279248621.1">
    <property type="nucleotide sequence ID" value="NZ_SHNO01000001.1"/>
</dbReference>
<evidence type="ECO:0000256" key="2">
    <source>
        <dbReference type="ARBA" id="ARBA00022605"/>
    </source>
</evidence>
<dbReference type="Proteomes" id="UP001143304">
    <property type="component" value="Unassembled WGS sequence"/>
</dbReference>
<dbReference type="InterPro" id="IPR054691">
    <property type="entry name" value="LeuA/HCS_post-cat"/>
</dbReference>
<evidence type="ECO:0000259" key="8">
    <source>
        <dbReference type="PROSITE" id="PS50991"/>
    </source>
</evidence>
<dbReference type="Pfam" id="PF00682">
    <property type="entry name" value="HMGL-like"/>
    <property type="match status" value="1"/>
</dbReference>
<evidence type="ECO:0000256" key="3">
    <source>
        <dbReference type="ARBA" id="ARBA00022679"/>
    </source>
</evidence>
<comment type="caution">
    <text evidence="9">The sequence shown here is derived from an EMBL/GenBank/DDBJ whole genome shotgun (WGS) entry which is preliminary data.</text>
</comment>
<dbReference type="PROSITE" id="PS00816">
    <property type="entry name" value="AIPM_HOMOCIT_SYNTH_2"/>
    <property type="match status" value="1"/>
</dbReference>
<dbReference type="PROSITE" id="PS50991">
    <property type="entry name" value="PYR_CT"/>
    <property type="match status" value="1"/>
</dbReference>
<dbReference type="InterPro" id="IPR050073">
    <property type="entry name" value="2-IPM_HCS-like"/>
</dbReference>
<dbReference type="Pfam" id="PF08502">
    <property type="entry name" value="LeuA_dimer"/>
    <property type="match status" value="1"/>
</dbReference>
<evidence type="ECO:0000256" key="6">
    <source>
        <dbReference type="ARBA" id="ARBA00037629"/>
    </source>
</evidence>
<dbReference type="PANTHER" id="PTHR10277">
    <property type="entry name" value="HOMOCITRATE SYNTHASE-RELATED"/>
    <property type="match status" value="1"/>
</dbReference>
<dbReference type="InterPro" id="IPR013785">
    <property type="entry name" value="Aldolase_TIM"/>
</dbReference>
<dbReference type="EMBL" id="SHNO01000001">
    <property type="protein sequence ID" value="MCX2976880.1"/>
    <property type="molecule type" value="Genomic_DNA"/>
</dbReference>
<dbReference type="SUPFAM" id="SSF110921">
    <property type="entry name" value="2-isopropylmalate synthase LeuA, allosteric (dimerisation) domain"/>
    <property type="match status" value="1"/>
</dbReference>
<proteinExistence type="inferred from homology"/>
<comment type="similarity">
    <text evidence="7">Belongs to the alpha-IPM synthase/homocitrate synthase family.</text>
</comment>
<protein>
    <submittedName>
        <fullName evidence="9">2-isopropylmalate synthase</fullName>
    </submittedName>
</protein>
<sequence>MNTTSRKIQLMDTTLRDGEQTQGVSYAPEEKVNLAKALLQQLRVDRIEVASARVSQGEMEAVASMNQWAQAHDLSDRIEVLGFVDHTLSVDWILQTGGQVINLLTKGSEKHCREQLGKTLDQHLSEILRTVDYALMKGLKVNAYLEDWSNGYRDSRDYVYEMMDRLKDCGIDHFMLPDTLGVMSPEDVFDSLTDMTSRYPEQQFDFHPHNDYGLATANVMAAVRAGVSAVHCTVNCLGERAGNASLAEIAVVLNDKMGMELSIDESYIVQLSTMVESFSGKRVPANAPIVGADVFTQTAGIHADGDHKGGLYETRLSPERFSRTRSYALGKMSGKASLMKNLEALGLSLSEENQKKVLARIVKLGDSKAQITTDDLPFIIAEVLESKNYHHIKLLGCSVTSSFNLTSTATISVDVDGEELQGVGSGNGGFDAFIAAINDVMAPKNYKLPELLDYEIRIPRGGHTSALTECVITWDCDDQEIKTRGVHSNQVFAGILASLRIINLQLHERSSPDAVLSVHGASESQM</sequence>
<dbReference type="PROSITE" id="PS00815">
    <property type="entry name" value="AIPM_HOMOCIT_SYNTH_1"/>
    <property type="match status" value="1"/>
</dbReference>
<evidence type="ECO:0000313" key="9">
    <source>
        <dbReference type="EMBL" id="MCX2976880.1"/>
    </source>
</evidence>
<dbReference type="InterPro" id="IPR013709">
    <property type="entry name" value="2-isopropylmalate_synth_dimer"/>
</dbReference>
<dbReference type="SMART" id="SM00917">
    <property type="entry name" value="LeuA_dimer"/>
    <property type="match status" value="1"/>
</dbReference>
<dbReference type="Gene3D" id="3.30.160.740">
    <property type="match status" value="1"/>
</dbReference>
<organism evidence="9 10">
    <name type="scientific">Candidatus Marimicrobium litorale</name>
    <dbReference type="NCBI Taxonomy" id="2518991"/>
    <lineage>
        <taxon>Bacteria</taxon>
        <taxon>Pseudomonadati</taxon>
        <taxon>Pseudomonadota</taxon>
        <taxon>Gammaproteobacteria</taxon>
        <taxon>Cellvibrionales</taxon>
        <taxon>Halieaceae</taxon>
        <taxon>Marimicrobium</taxon>
    </lineage>
</organism>
<evidence type="ECO:0000256" key="1">
    <source>
        <dbReference type="ARBA" id="ARBA00022430"/>
    </source>
</evidence>
<keyword evidence="2" id="KW-0028">Amino-acid biosynthesis</keyword>
<evidence type="ECO:0000256" key="5">
    <source>
        <dbReference type="ARBA" id="ARBA00023304"/>
    </source>
</evidence>
<keyword evidence="3 7" id="KW-0808">Transferase</keyword>
<evidence type="ECO:0000313" key="10">
    <source>
        <dbReference type="Proteomes" id="UP001143304"/>
    </source>
</evidence>
<dbReference type="Pfam" id="PF22617">
    <property type="entry name" value="HCS_D2"/>
    <property type="match status" value="1"/>
</dbReference>
<dbReference type="Gene3D" id="3.30.160.340">
    <property type="match status" value="1"/>
</dbReference>
<keyword evidence="5" id="KW-0100">Branched-chain amino acid biosynthesis</keyword>
<dbReference type="PANTHER" id="PTHR10277:SF57">
    <property type="entry name" value="(R)-CITRAMALATE SYNTHASE CIMA"/>
    <property type="match status" value="1"/>
</dbReference>
<keyword evidence="1" id="KW-0432">Leucine biosynthesis</keyword>
<dbReference type="InterPro" id="IPR002034">
    <property type="entry name" value="AIPM/Hcit_synth_CS"/>
</dbReference>
<dbReference type="Gene3D" id="1.10.238.260">
    <property type="match status" value="1"/>
</dbReference>
<dbReference type="InterPro" id="IPR000891">
    <property type="entry name" value="PYR_CT"/>
</dbReference>
<evidence type="ECO:0000256" key="7">
    <source>
        <dbReference type="RuleBase" id="RU003523"/>
    </source>
</evidence>
<keyword evidence="10" id="KW-1185">Reference proteome</keyword>
<gene>
    <name evidence="9" type="ORF">EYC82_05895</name>
</gene>
<dbReference type="InterPro" id="IPR036230">
    <property type="entry name" value="LeuA_allosteric_dom_sf"/>
</dbReference>
<evidence type="ECO:0000256" key="4">
    <source>
        <dbReference type="ARBA" id="ARBA00023211"/>
    </source>
</evidence>